<keyword evidence="11" id="KW-1185">Reference proteome</keyword>
<evidence type="ECO:0000256" key="3">
    <source>
        <dbReference type="ARBA" id="ARBA00022448"/>
    </source>
</evidence>
<name>E1Z4T8_CHLVA</name>
<protein>
    <recommendedName>
        <fullName evidence="12">Uncoupling protein</fullName>
    </recommendedName>
</protein>
<organism evidence="11">
    <name type="scientific">Chlorella variabilis</name>
    <name type="common">Green alga</name>
    <dbReference type="NCBI Taxonomy" id="554065"/>
    <lineage>
        <taxon>Eukaryota</taxon>
        <taxon>Viridiplantae</taxon>
        <taxon>Chlorophyta</taxon>
        <taxon>core chlorophytes</taxon>
        <taxon>Trebouxiophyceae</taxon>
        <taxon>Chlorellales</taxon>
        <taxon>Chlorellaceae</taxon>
        <taxon>Chlorella clade</taxon>
        <taxon>Chlorella</taxon>
    </lineage>
</organism>
<evidence type="ECO:0000313" key="11">
    <source>
        <dbReference type="Proteomes" id="UP000008141"/>
    </source>
</evidence>
<dbReference type="InterPro" id="IPR023395">
    <property type="entry name" value="MCP_dom_sf"/>
</dbReference>
<evidence type="ECO:0000256" key="7">
    <source>
        <dbReference type="ARBA" id="ARBA00023136"/>
    </source>
</evidence>
<reference evidence="10 11" key="1">
    <citation type="journal article" date="2010" name="Plant Cell">
        <title>The Chlorella variabilis NC64A genome reveals adaptation to photosymbiosis, coevolution with viruses, and cryptic sex.</title>
        <authorList>
            <person name="Blanc G."/>
            <person name="Duncan G."/>
            <person name="Agarkova I."/>
            <person name="Borodovsky M."/>
            <person name="Gurnon J."/>
            <person name="Kuo A."/>
            <person name="Lindquist E."/>
            <person name="Lucas S."/>
            <person name="Pangilinan J."/>
            <person name="Polle J."/>
            <person name="Salamov A."/>
            <person name="Terry A."/>
            <person name="Yamada T."/>
            <person name="Dunigan D.D."/>
            <person name="Grigoriev I.V."/>
            <person name="Claverie J.M."/>
            <person name="Van Etten J.L."/>
        </authorList>
    </citation>
    <scope>NUCLEOTIDE SEQUENCE [LARGE SCALE GENOMIC DNA]</scope>
    <source>
        <strain evidence="10 11">NC64A</strain>
    </source>
</reference>
<dbReference type="Gene3D" id="1.50.40.10">
    <property type="entry name" value="Mitochondrial carrier domain"/>
    <property type="match status" value="1"/>
</dbReference>
<evidence type="ECO:0000313" key="10">
    <source>
        <dbReference type="EMBL" id="EFN59406.1"/>
    </source>
</evidence>
<comment type="subcellular location">
    <subcellularLocation>
        <location evidence="1">Membrane</location>
        <topology evidence="1">Multi-pass membrane protein</topology>
    </subcellularLocation>
</comment>
<evidence type="ECO:0000256" key="2">
    <source>
        <dbReference type="ARBA" id="ARBA00006375"/>
    </source>
</evidence>
<evidence type="ECO:0000256" key="1">
    <source>
        <dbReference type="ARBA" id="ARBA00004141"/>
    </source>
</evidence>
<dbReference type="RefSeq" id="XP_005851508.1">
    <property type="nucleotide sequence ID" value="XM_005851446.1"/>
</dbReference>
<keyword evidence="6" id="KW-1133">Transmembrane helix</keyword>
<dbReference type="EMBL" id="GL433836">
    <property type="protein sequence ID" value="EFN59406.1"/>
    <property type="molecule type" value="Genomic_DNA"/>
</dbReference>
<evidence type="ECO:0000256" key="5">
    <source>
        <dbReference type="ARBA" id="ARBA00022737"/>
    </source>
</evidence>
<dbReference type="KEGG" id="cvr:CHLNCDRAFT_48478"/>
<dbReference type="Pfam" id="PF00153">
    <property type="entry name" value="Mito_carr"/>
    <property type="match status" value="3"/>
</dbReference>
<feature type="repeat" description="Solcar" evidence="8">
    <location>
        <begin position="11"/>
        <end position="100"/>
    </location>
</feature>
<dbReference type="PRINTS" id="PR00784">
    <property type="entry name" value="MTUNCOUPLING"/>
</dbReference>
<dbReference type="PROSITE" id="PS50920">
    <property type="entry name" value="SOLCAR"/>
    <property type="match status" value="3"/>
</dbReference>
<comment type="similarity">
    <text evidence="2 9">Belongs to the mitochondrial carrier (TC 2.A.29) family.</text>
</comment>
<dbReference type="OrthoDB" id="448427at2759"/>
<dbReference type="GeneID" id="17358746"/>
<keyword evidence="3 9" id="KW-0813">Transport</keyword>
<evidence type="ECO:0008006" key="12">
    <source>
        <dbReference type="Google" id="ProtNLM"/>
    </source>
</evidence>
<dbReference type="AlphaFoldDB" id="E1Z4T8"/>
<dbReference type="OMA" id="MMVTKKR"/>
<keyword evidence="5" id="KW-0677">Repeat</keyword>
<evidence type="ECO:0000256" key="6">
    <source>
        <dbReference type="ARBA" id="ARBA00022989"/>
    </source>
</evidence>
<dbReference type="GO" id="GO:0016020">
    <property type="term" value="C:membrane"/>
    <property type="evidence" value="ECO:0007669"/>
    <property type="project" value="UniProtKB-SubCell"/>
</dbReference>
<sequence length="306" mass="32419">MPHNETTPAALPFYKTFAASAAAACTGEVATIPMDTVKVRLQVQGASGAPAKYKGTLGTLAKVAREEGVASLYKGLVPGLHRQILLGGVRIATYDPIRDFYGRLMKEEAGHTSIPTKIAAALTAGTFGVLVGNPTDVLKVRMQAQGKLPAGTPSRYPSAMAAYGMIVRQEGVKALWTGTTPNIARNSVVNAAELATYDQIKQLLMASFGFHDNVYCHLSASLCAGFLAVAAGSPFDVIKSRAMALSATGGYQGVGHVVMQTMRNEGLLAFWSGFSANFLRLGSWNIAMFLTLEKLRHLMGAPSAKH</sequence>
<dbReference type="InterPro" id="IPR050391">
    <property type="entry name" value="Mito_Metabolite_Transporter"/>
</dbReference>
<dbReference type="Proteomes" id="UP000008141">
    <property type="component" value="Unassembled WGS sequence"/>
</dbReference>
<feature type="repeat" description="Solcar" evidence="8">
    <location>
        <begin position="112"/>
        <end position="203"/>
    </location>
</feature>
<dbReference type="eggNOG" id="KOG0753">
    <property type="taxonomic scope" value="Eukaryota"/>
</dbReference>
<evidence type="ECO:0000256" key="4">
    <source>
        <dbReference type="ARBA" id="ARBA00022692"/>
    </source>
</evidence>
<gene>
    <name evidence="10" type="ORF">CHLNCDRAFT_48478</name>
</gene>
<keyword evidence="7 8" id="KW-0472">Membrane</keyword>
<evidence type="ECO:0000256" key="9">
    <source>
        <dbReference type="RuleBase" id="RU000488"/>
    </source>
</evidence>
<dbReference type="PANTHER" id="PTHR45618">
    <property type="entry name" value="MITOCHONDRIAL DICARBOXYLATE CARRIER-RELATED"/>
    <property type="match status" value="1"/>
</dbReference>
<dbReference type="GO" id="GO:0055085">
    <property type="term" value="P:transmembrane transport"/>
    <property type="evidence" value="ECO:0007669"/>
    <property type="project" value="InterPro"/>
</dbReference>
<dbReference type="InParanoid" id="E1Z4T8"/>
<dbReference type="FunCoup" id="E1Z4T8">
    <property type="interactions" value="798"/>
</dbReference>
<dbReference type="InterPro" id="IPR002067">
    <property type="entry name" value="MCP"/>
</dbReference>
<proteinExistence type="inferred from homology"/>
<keyword evidence="4 8" id="KW-0812">Transmembrane</keyword>
<accession>E1Z4T8</accession>
<evidence type="ECO:0000256" key="8">
    <source>
        <dbReference type="PROSITE-ProRule" id="PRU00282"/>
    </source>
</evidence>
<dbReference type="SUPFAM" id="SSF103506">
    <property type="entry name" value="Mitochondrial carrier"/>
    <property type="match status" value="1"/>
</dbReference>
<feature type="repeat" description="Solcar" evidence="8">
    <location>
        <begin position="212"/>
        <end position="298"/>
    </location>
</feature>
<dbReference type="InterPro" id="IPR018108">
    <property type="entry name" value="MCP_transmembrane"/>
</dbReference>